<dbReference type="OrthoDB" id="2906425at2759"/>
<dbReference type="Proteomes" id="UP000469558">
    <property type="component" value="Unassembled WGS sequence"/>
</dbReference>
<comment type="caution">
    <text evidence="2">The sequence shown here is derived from an EMBL/GenBank/DDBJ whole genome shotgun (WGS) entry which is preliminary data.</text>
</comment>
<dbReference type="PANTHER" id="PTHR21310:SF55">
    <property type="entry name" value="AMINOGLYCOSIDE PHOSPHOTRANSFERASE DOMAIN-CONTAINING PROTEIN"/>
    <property type="match status" value="1"/>
</dbReference>
<evidence type="ECO:0000313" key="2">
    <source>
        <dbReference type="EMBL" id="TVY84373.1"/>
    </source>
</evidence>
<evidence type="ECO:0000259" key="1">
    <source>
        <dbReference type="Pfam" id="PF01636"/>
    </source>
</evidence>
<evidence type="ECO:0000313" key="3">
    <source>
        <dbReference type="Proteomes" id="UP000469558"/>
    </source>
</evidence>
<protein>
    <recommendedName>
        <fullName evidence="1">Aminoglycoside phosphotransferase domain-containing protein</fullName>
    </recommendedName>
</protein>
<dbReference type="InterPro" id="IPR011009">
    <property type="entry name" value="Kinase-like_dom_sf"/>
</dbReference>
<dbReference type="SUPFAM" id="SSF56112">
    <property type="entry name" value="Protein kinase-like (PK-like)"/>
    <property type="match status" value="1"/>
</dbReference>
<dbReference type="EMBL" id="QGMK01000090">
    <property type="protein sequence ID" value="TVY84373.1"/>
    <property type="molecule type" value="Genomic_DNA"/>
</dbReference>
<dbReference type="InterPro" id="IPR051678">
    <property type="entry name" value="AGP_Transferase"/>
</dbReference>
<organism evidence="2 3">
    <name type="scientific">Lachnellula suecica</name>
    <dbReference type="NCBI Taxonomy" id="602035"/>
    <lineage>
        <taxon>Eukaryota</taxon>
        <taxon>Fungi</taxon>
        <taxon>Dikarya</taxon>
        <taxon>Ascomycota</taxon>
        <taxon>Pezizomycotina</taxon>
        <taxon>Leotiomycetes</taxon>
        <taxon>Helotiales</taxon>
        <taxon>Lachnaceae</taxon>
        <taxon>Lachnellula</taxon>
    </lineage>
</organism>
<dbReference type="Gene3D" id="3.90.1200.10">
    <property type="match status" value="1"/>
</dbReference>
<name>A0A8T9CNX3_9HELO</name>
<keyword evidence="3" id="KW-1185">Reference proteome</keyword>
<dbReference type="AlphaFoldDB" id="A0A8T9CNX3"/>
<gene>
    <name evidence="2" type="ORF">LSUE1_G003759</name>
</gene>
<reference evidence="2 3" key="1">
    <citation type="submission" date="2018-05" db="EMBL/GenBank/DDBJ databases">
        <title>Genome sequencing and assembly of the regulated plant pathogen Lachnellula willkommii and related sister species for the development of diagnostic species identification markers.</title>
        <authorList>
            <person name="Giroux E."/>
            <person name="Bilodeau G."/>
        </authorList>
    </citation>
    <scope>NUCLEOTIDE SEQUENCE [LARGE SCALE GENOMIC DNA]</scope>
    <source>
        <strain evidence="2 3">CBS 268.59</strain>
    </source>
</reference>
<dbReference type="InterPro" id="IPR002575">
    <property type="entry name" value="Aminoglycoside_PTrfase"/>
</dbReference>
<sequence>MAVHKYRNDKKRRMGGVLFLPRDMCVKYGYNVQLAEAAALRYVAKMTKVPVPKVYCASRHKRITYILMQRINGEERGKNWAQRSPEERESLLRQLKGYFDELRSIPHPSPGAIAASDMQSLWDPGLLTGDVGFGPFANESDSNNFLRFGLQKDYHILSRSTWIEEEERLELIKMVELQDSLNHKICFAHGDANGGNILVKGDKVVGLIDFEYAGLFPEYWEYTNALNHGPKYAFWKEEVGRFLRLYPKELELEKIRKEHFGPYGFRGRYMWY</sequence>
<accession>A0A8T9CNX3</accession>
<dbReference type="Pfam" id="PF01636">
    <property type="entry name" value="APH"/>
    <property type="match status" value="1"/>
</dbReference>
<feature type="domain" description="Aminoglycoside phosphotransferase" evidence="1">
    <location>
        <begin position="35"/>
        <end position="244"/>
    </location>
</feature>
<dbReference type="CDD" id="cd05120">
    <property type="entry name" value="APH_ChoK_like"/>
    <property type="match status" value="1"/>
</dbReference>
<dbReference type="PANTHER" id="PTHR21310">
    <property type="entry name" value="AMINOGLYCOSIDE PHOSPHOTRANSFERASE-RELATED-RELATED"/>
    <property type="match status" value="1"/>
</dbReference>
<proteinExistence type="predicted"/>